<feature type="compositionally biased region" description="Pro residues" evidence="7">
    <location>
        <begin position="536"/>
        <end position="562"/>
    </location>
</feature>
<dbReference type="GO" id="GO:0009986">
    <property type="term" value="C:cell surface"/>
    <property type="evidence" value="ECO:0007669"/>
    <property type="project" value="TreeGrafter"/>
</dbReference>
<evidence type="ECO:0000256" key="6">
    <source>
        <dbReference type="ARBA" id="ARBA00023180"/>
    </source>
</evidence>
<accession>A0A851KCZ1</accession>
<protein>
    <submittedName>
        <fullName evidence="8">MSLNL protein</fullName>
    </submittedName>
</protein>
<keyword evidence="4" id="KW-0130">Cell adhesion</keyword>
<feature type="compositionally biased region" description="Low complexity" evidence="7">
    <location>
        <begin position="518"/>
        <end position="528"/>
    </location>
</feature>
<organism evidence="8 9">
    <name type="scientific">Vidua chalybeata</name>
    <name type="common">Village indigobird</name>
    <dbReference type="NCBI Taxonomy" id="81927"/>
    <lineage>
        <taxon>Eukaryota</taxon>
        <taxon>Metazoa</taxon>
        <taxon>Chordata</taxon>
        <taxon>Craniata</taxon>
        <taxon>Vertebrata</taxon>
        <taxon>Euteleostomi</taxon>
        <taxon>Archelosauria</taxon>
        <taxon>Archosauria</taxon>
        <taxon>Dinosauria</taxon>
        <taxon>Saurischia</taxon>
        <taxon>Theropoda</taxon>
        <taxon>Coelurosauria</taxon>
        <taxon>Aves</taxon>
        <taxon>Neognathae</taxon>
        <taxon>Neoaves</taxon>
        <taxon>Telluraves</taxon>
        <taxon>Australaves</taxon>
        <taxon>Passeriformes</taxon>
        <taxon>Passeroidea</taxon>
        <taxon>Estrildidae</taxon>
        <taxon>Viduinae</taxon>
        <taxon>Vidua</taxon>
    </lineage>
</organism>
<evidence type="ECO:0000313" key="8">
    <source>
        <dbReference type="EMBL" id="NXB88185.1"/>
    </source>
</evidence>
<gene>
    <name evidence="8" type="primary">Mslnl</name>
    <name evidence="8" type="ORF">VIDCHA_R16854</name>
</gene>
<dbReference type="EMBL" id="WBNB01001166">
    <property type="protein sequence ID" value="NXB88185.1"/>
    <property type="molecule type" value="Genomic_DNA"/>
</dbReference>
<name>A0A851KCZ1_VIDCH</name>
<dbReference type="GO" id="GO:0007160">
    <property type="term" value="P:cell-matrix adhesion"/>
    <property type="evidence" value="ECO:0007669"/>
    <property type="project" value="TreeGrafter"/>
</dbReference>
<dbReference type="PANTHER" id="PTHR23412:SF15">
    <property type="entry name" value="MESOTHELIN-LIKE PROTEIN"/>
    <property type="match status" value="1"/>
</dbReference>
<proteinExistence type="inferred from homology"/>
<feature type="non-terminal residue" evidence="8">
    <location>
        <position position="562"/>
    </location>
</feature>
<evidence type="ECO:0000256" key="3">
    <source>
        <dbReference type="ARBA" id="ARBA00022729"/>
    </source>
</evidence>
<comment type="subcellular location">
    <subcellularLocation>
        <location evidence="1">Membrane</location>
    </subcellularLocation>
</comment>
<keyword evidence="5" id="KW-0472">Membrane</keyword>
<feature type="compositionally biased region" description="Polar residues" evidence="7">
    <location>
        <begin position="423"/>
        <end position="445"/>
    </location>
</feature>
<dbReference type="PANTHER" id="PTHR23412">
    <property type="entry name" value="STEREOCILIN RELATED"/>
    <property type="match status" value="1"/>
</dbReference>
<sequence length="562" mass="59068">SLGALVCDLEPGTILASDPNILDKLKLCPALTGAQQDALNALLLSGDTAYGDPSSWDLQTLQDLGPLVLALDQTTLSLVAEAAREDFRRSIAAAYISQGHSQREKSLILLRALAAASAASQPRLQRSADRCPYGPITAGNIDDIFIYLSPDQLDQLDQCLSNDVLIEKLEAVLELPITTDASRVLKKKVDEFFQGSGIPEQQLRRLGVLSRLYTEEEISQWSVTSSDTLSALLSSSGGEWNDSQVQQLLSRYLALGGSLTGPLLQEIGGKHLCNLQEEQIQQIPAGAIGTAGQLNISSCSQTKKDQLYGKAREAFASLASTPSHYYCQIQPYLGGAPAEDLKDLANAGVAINMDLSTFLALNPEELQKLSVTDVKRLLGENLRELRKAEHEPSVVSWVQQQFQQELDCVLGIGLQGGRPEPTGTASPAVTSPAGVTSTATVTSPHPTTSANVTSTATVPTSPHPATSASVTPVPTTLPTVPSTSASVTSMAIVTTSPHPSTSTSVTSTATVPTPPQPSASVPVPTPTAISSHSTPPAEPRSPPGPPPPSTSEPTPQAPPPTL</sequence>
<dbReference type="Pfam" id="PF06060">
    <property type="entry name" value="Mesothelin"/>
    <property type="match status" value="1"/>
</dbReference>
<keyword evidence="6" id="KW-0325">Glycoprotein</keyword>
<evidence type="ECO:0000313" key="9">
    <source>
        <dbReference type="Proteomes" id="UP000634236"/>
    </source>
</evidence>
<dbReference type="InterPro" id="IPR010335">
    <property type="entry name" value="Mesothelin"/>
</dbReference>
<feature type="region of interest" description="Disordered" evidence="7">
    <location>
        <begin position="413"/>
        <end position="562"/>
    </location>
</feature>
<comment type="caution">
    <text evidence="8">The sequence shown here is derived from an EMBL/GenBank/DDBJ whole genome shotgun (WGS) entry which is preliminary data.</text>
</comment>
<dbReference type="Gene3D" id="1.20.970.40">
    <property type="match status" value="1"/>
</dbReference>
<evidence type="ECO:0000256" key="1">
    <source>
        <dbReference type="ARBA" id="ARBA00004370"/>
    </source>
</evidence>
<keyword evidence="3" id="KW-0732">Signal</keyword>
<dbReference type="InterPro" id="IPR026664">
    <property type="entry name" value="Stereocilin-rel"/>
</dbReference>
<dbReference type="AlphaFoldDB" id="A0A851KCZ1"/>
<keyword evidence="9" id="KW-1185">Reference proteome</keyword>
<feature type="compositionally biased region" description="Low complexity" evidence="7">
    <location>
        <begin position="446"/>
        <end position="511"/>
    </location>
</feature>
<evidence type="ECO:0000256" key="4">
    <source>
        <dbReference type="ARBA" id="ARBA00022889"/>
    </source>
</evidence>
<evidence type="ECO:0000256" key="7">
    <source>
        <dbReference type="SAM" id="MobiDB-lite"/>
    </source>
</evidence>
<dbReference type="GO" id="GO:0016020">
    <property type="term" value="C:membrane"/>
    <property type="evidence" value="ECO:0007669"/>
    <property type="project" value="UniProtKB-SubCell"/>
</dbReference>
<dbReference type="Proteomes" id="UP000634236">
    <property type="component" value="Unassembled WGS sequence"/>
</dbReference>
<comment type="similarity">
    <text evidence="2">Belongs to the mesothelin family.</text>
</comment>
<evidence type="ECO:0000256" key="5">
    <source>
        <dbReference type="ARBA" id="ARBA00023136"/>
    </source>
</evidence>
<evidence type="ECO:0000256" key="2">
    <source>
        <dbReference type="ARBA" id="ARBA00011016"/>
    </source>
</evidence>
<feature type="non-terminal residue" evidence="8">
    <location>
        <position position="1"/>
    </location>
</feature>
<reference evidence="8" key="1">
    <citation type="submission" date="2019-09" db="EMBL/GenBank/DDBJ databases">
        <title>Bird 10,000 Genomes (B10K) Project - Family phase.</title>
        <authorList>
            <person name="Zhang G."/>
        </authorList>
    </citation>
    <scope>NUCLEOTIDE SEQUENCE</scope>
    <source>
        <strain evidence="8">OUT-0048</strain>
        <tissue evidence="8">Muscle</tissue>
    </source>
</reference>